<reference evidence="2" key="1">
    <citation type="submission" date="2016-01" db="EMBL/GenBank/DDBJ databases">
        <authorList>
            <person name="Peeters C."/>
        </authorList>
    </citation>
    <scope>NUCLEOTIDE SEQUENCE [LARGE SCALE GENOMIC DNA]</scope>
    <source>
        <strain evidence="2">LMG 29317</strain>
    </source>
</reference>
<sequence>MDDDSVFRALADASRRQLLDRLHVENGQTLGELCDGLRMTRQAVSKHLAILEAANLVATQRHGREKRHFLNPVPIHEIARRWISKFELPRLDALSDLKRTLEGDDHDQ</sequence>
<dbReference type="GO" id="GO:0003700">
    <property type="term" value="F:DNA-binding transcription factor activity"/>
    <property type="evidence" value="ECO:0007669"/>
    <property type="project" value="InterPro"/>
</dbReference>
<dbReference type="AlphaFoldDB" id="A0A158JIP9"/>
<dbReference type="CDD" id="cd00090">
    <property type="entry name" value="HTH_ARSR"/>
    <property type="match status" value="1"/>
</dbReference>
<evidence type="ECO:0000313" key="2">
    <source>
        <dbReference type="EMBL" id="SAL68704.1"/>
    </source>
</evidence>
<evidence type="ECO:0000259" key="1">
    <source>
        <dbReference type="PROSITE" id="PS50987"/>
    </source>
</evidence>
<dbReference type="NCBIfam" id="NF033788">
    <property type="entry name" value="HTH_metalloreg"/>
    <property type="match status" value="1"/>
</dbReference>
<evidence type="ECO:0000313" key="3">
    <source>
        <dbReference type="Proteomes" id="UP000055019"/>
    </source>
</evidence>
<name>A0A158JIP9_9BURK</name>
<dbReference type="InterPro" id="IPR036388">
    <property type="entry name" value="WH-like_DNA-bd_sf"/>
</dbReference>
<dbReference type="InterPro" id="IPR011991">
    <property type="entry name" value="ArsR-like_HTH"/>
</dbReference>
<dbReference type="Gene3D" id="1.10.10.10">
    <property type="entry name" value="Winged helix-like DNA-binding domain superfamily/Winged helix DNA-binding domain"/>
    <property type="match status" value="1"/>
</dbReference>
<dbReference type="Pfam" id="PF12840">
    <property type="entry name" value="HTH_20"/>
    <property type="match status" value="1"/>
</dbReference>
<dbReference type="RefSeq" id="WP_061148374.1">
    <property type="nucleotide sequence ID" value="NZ_FCOM02000016.1"/>
</dbReference>
<dbReference type="InterPro" id="IPR036390">
    <property type="entry name" value="WH_DNA-bd_sf"/>
</dbReference>
<proteinExistence type="predicted"/>
<dbReference type="SUPFAM" id="SSF46785">
    <property type="entry name" value="Winged helix' DNA-binding domain"/>
    <property type="match status" value="1"/>
</dbReference>
<comment type="caution">
    <text evidence="2">The sequence shown here is derived from an EMBL/GenBank/DDBJ whole genome shotgun (WGS) entry which is preliminary data.</text>
</comment>
<accession>A0A158JIP9</accession>
<dbReference type="OrthoDB" id="9791888at2"/>
<gene>
    <name evidence="2" type="ORF">AWB74_03909</name>
</gene>
<dbReference type="PROSITE" id="PS50987">
    <property type="entry name" value="HTH_ARSR_2"/>
    <property type="match status" value="1"/>
</dbReference>
<dbReference type="InterPro" id="IPR001845">
    <property type="entry name" value="HTH_ArsR_DNA-bd_dom"/>
</dbReference>
<dbReference type="PANTHER" id="PTHR38600">
    <property type="entry name" value="TRANSCRIPTIONAL REGULATORY PROTEIN"/>
    <property type="match status" value="1"/>
</dbReference>
<dbReference type="PRINTS" id="PR00778">
    <property type="entry name" value="HTHARSR"/>
</dbReference>
<dbReference type="EMBL" id="FCOM02000016">
    <property type="protein sequence ID" value="SAL68704.1"/>
    <property type="molecule type" value="Genomic_DNA"/>
</dbReference>
<dbReference type="SMART" id="SM00418">
    <property type="entry name" value="HTH_ARSR"/>
    <property type="match status" value="1"/>
</dbReference>
<feature type="domain" description="HTH arsR-type" evidence="1">
    <location>
        <begin position="1"/>
        <end position="90"/>
    </location>
</feature>
<dbReference type="PANTHER" id="PTHR38600:SF1">
    <property type="entry name" value="TRANSCRIPTIONAL REGULATORY PROTEIN"/>
    <property type="match status" value="1"/>
</dbReference>
<keyword evidence="3" id="KW-1185">Reference proteome</keyword>
<protein>
    <submittedName>
        <fullName evidence="2">ArsR family transcriptional regulator</fullName>
    </submittedName>
</protein>
<organism evidence="2 3">
    <name type="scientific">Caballeronia arvi</name>
    <dbReference type="NCBI Taxonomy" id="1777135"/>
    <lineage>
        <taxon>Bacteria</taxon>
        <taxon>Pseudomonadati</taxon>
        <taxon>Pseudomonadota</taxon>
        <taxon>Betaproteobacteria</taxon>
        <taxon>Burkholderiales</taxon>
        <taxon>Burkholderiaceae</taxon>
        <taxon>Caballeronia</taxon>
    </lineage>
</organism>
<dbReference type="Proteomes" id="UP000055019">
    <property type="component" value="Unassembled WGS sequence"/>
</dbReference>